<organism evidence="1 2">
    <name type="scientific">Candidatus Contendobacter odensis Run_B_J11</name>
    <dbReference type="NCBI Taxonomy" id="1400861"/>
    <lineage>
        <taxon>Bacteria</taxon>
        <taxon>Pseudomonadati</taxon>
        <taxon>Pseudomonadota</taxon>
        <taxon>Gammaproteobacteria</taxon>
        <taxon>Candidatus Competibacteraceae</taxon>
        <taxon>Candidatus Contendibacter</taxon>
    </lineage>
</organism>
<accession>A0A7U7GFD0</accession>
<proteinExistence type="predicted"/>
<dbReference type="InterPro" id="IPR009057">
    <property type="entry name" value="Homeodomain-like_sf"/>
</dbReference>
<dbReference type="Pfam" id="PF13565">
    <property type="entry name" value="HTH_32"/>
    <property type="match status" value="1"/>
</dbReference>
<evidence type="ECO:0008006" key="3">
    <source>
        <dbReference type="Google" id="ProtNLM"/>
    </source>
</evidence>
<reference evidence="1 2" key="1">
    <citation type="journal article" date="2014" name="ISME J.">
        <title>Candidatus Competibacter-lineage genomes retrieved from metagenomes reveal functional metabolic diversity.</title>
        <authorList>
            <person name="McIlroy S.J."/>
            <person name="Albertsen M."/>
            <person name="Andresen E.K."/>
            <person name="Saunders A.M."/>
            <person name="Kristiansen R."/>
            <person name="Stokholm-Bjerregaard M."/>
            <person name="Nielsen K.L."/>
            <person name="Nielsen P.H."/>
        </authorList>
    </citation>
    <scope>NUCLEOTIDE SEQUENCE [LARGE SCALE GENOMIC DNA]</scope>
    <source>
        <strain evidence="1 2">Run_B_J11</strain>
    </source>
</reference>
<dbReference type="AlphaFoldDB" id="A0A7U7GFD0"/>
<comment type="caution">
    <text evidence="1">The sequence shown here is derived from an EMBL/GenBank/DDBJ whole genome shotgun (WGS) entry which is preliminary data.</text>
</comment>
<dbReference type="SUPFAM" id="SSF46689">
    <property type="entry name" value="Homeodomain-like"/>
    <property type="match status" value="1"/>
</dbReference>
<keyword evidence="2" id="KW-1185">Reference proteome</keyword>
<name>A0A7U7GFD0_9GAMM</name>
<sequence>MRLTPEEREELTALVSKGKTSAAKIRHAQILLKADAEGPNGTDAPIADAFSVPLRTVAGIRKRRVCQGVEAALNRQPQAYPSRPPKRDGAGEARVLALSCSKPPPGQVRRSLRLLADRVVERGIVERFSHESVRRVLKKTN</sequence>
<dbReference type="RefSeq" id="WP_195912234.1">
    <property type="nucleotide sequence ID" value="NZ_CBTK010000296.1"/>
</dbReference>
<evidence type="ECO:0000313" key="1">
    <source>
        <dbReference type="EMBL" id="CDH47277.1"/>
    </source>
</evidence>
<dbReference type="Proteomes" id="UP000019184">
    <property type="component" value="Unassembled WGS sequence"/>
</dbReference>
<gene>
    <name evidence="1" type="ORF">BN874_780007</name>
</gene>
<evidence type="ECO:0000313" key="2">
    <source>
        <dbReference type="Proteomes" id="UP000019184"/>
    </source>
</evidence>
<protein>
    <recommendedName>
        <fullName evidence="3">Transposase</fullName>
    </recommendedName>
</protein>
<dbReference type="EMBL" id="CBTK010000296">
    <property type="protein sequence ID" value="CDH47277.1"/>
    <property type="molecule type" value="Genomic_DNA"/>
</dbReference>